<evidence type="ECO:0000313" key="3">
    <source>
        <dbReference type="EMBL" id="GIN58615.1"/>
    </source>
</evidence>
<dbReference type="SUPFAM" id="SSF50118">
    <property type="entry name" value="Cell growth inhibitor/plasmid maintenance toxic component"/>
    <property type="match status" value="1"/>
</dbReference>
<evidence type="ECO:0000313" key="4">
    <source>
        <dbReference type="Proteomes" id="UP000679950"/>
    </source>
</evidence>
<keyword evidence="3" id="KW-0378">Hydrolase</keyword>
<organism evidence="3 4">
    <name type="scientific">Lederbergia ruris</name>
    <dbReference type="NCBI Taxonomy" id="217495"/>
    <lineage>
        <taxon>Bacteria</taxon>
        <taxon>Bacillati</taxon>
        <taxon>Bacillota</taxon>
        <taxon>Bacilli</taxon>
        <taxon>Bacillales</taxon>
        <taxon>Bacillaceae</taxon>
        <taxon>Lederbergia</taxon>
    </lineage>
</organism>
<dbReference type="InterPro" id="IPR003477">
    <property type="entry name" value="PemK-like"/>
</dbReference>
<protein>
    <submittedName>
        <fullName evidence="3">mRNA-degrading endonuclease</fullName>
    </submittedName>
</protein>
<keyword evidence="3" id="KW-0540">Nuclease</keyword>
<reference evidence="3 4" key="1">
    <citation type="submission" date="2021-03" db="EMBL/GenBank/DDBJ databases">
        <title>Antimicrobial resistance genes in bacteria isolated from Japanese honey, and their potential for conferring macrolide and lincosamide resistance in the American foulbrood pathogen Paenibacillus larvae.</title>
        <authorList>
            <person name="Okamoto M."/>
            <person name="Kumagai M."/>
            <person name="Kanamori H."/>
            <person name="Takamatsu D."/>
        </authorList>
    </citation>
    <scope>NUCLEOTIDE SEQUENCE [LARGE SCALE GENOMIC DNA]</scope>
    <source>
        <strain evidence="3 4">J8TS2</strain>
    </source>
</reference>
<dbReference type="PANTHER" id="PTHR33988:SF3">
    <property type="entry name" value="ENDORIBONUCLEASE TOXIN CHPB-RELATED"/>
    <property type="match status" value="1"/>
</dbReference>
<proteinExistence type="inferred from homology"/>
<dbReference type="GO" id="GO:0004519">
    <property type="term" value="F:endonuclease activity"/>
    <property type="evidence" value="ECO:0007669"/>
    <property type="project" value="UniProtKB-KW"/>
</dbReference>
<dbReference type="Gene3D" id="2.30.30.110">
    <property type="match status" value="1"/>
</dbReference>
<comment type="caution">
    <text evidence="3">The sequence shown here is derived from an EMBL/GenBank/DDBJ whole genome shotgun (WGS) entry which is preliminary data.</text>
</comment>
<sequence length="109" mass="12350">MQIPDRGDIVFLDFDPQTRREQSGRRPAIVLSPEAFNRTTGYAAVCPISRTERKWGFHVHLPDGSVVDGVVITDQLKNLDFKARNIQIKGQAPENVVEECIKKIRTFLS</sequence>
<name>A0ABQ4KKZ0_9BACI</name>
<dbReference type="Pfam" id="PF02452">
    <property type="entry name" value="PemK_toxin"/>
    <property type="match status" value="1"/>
</dbReference>
<comment type="similarity">
    <text evidence="1">Belongs to the PemK/MazF family.</text>
</comment>
<keyword evidence="4" id="KW-1185">Reference proteome</keyword>
<keyword evidence="3" id="KW-0255">Endonuclease</keyword>
<accession>A0ABQ4KKZ0</accession>
<keyword evidence="2" id="KW-1277">Toxin-antitoxin system</keyword>
<dbReference type="EMBL" id="BORB01000027">
    <property type="protein sequence ID" value="GIN58615.1"/>
    <property type="molecule type" value="Genomic_DNA"/>
</dbReference>
<dbReference type="PANTHER" id="PTHR33988">
    <property type="entry name" value="ENDORIBONUCLEASE MAZF-RELATED"/>
    <property type="match status" value="1"/>
</dbReference>
<evidence type="ECO:0000256" key="1">
    <source>
        <dbReference type="ARBA" id="ARBA00007521"/>
    </source>
</evidence>
<dbReference type="Proteomes" id="UP000679950">
    <property type="component" value="Unassembled WGS sequence"/>
</dbReference>
<dbReference type="RefSeq" id="WP_212966769.1">
    <property type="nucleotide sequence ID" value="NZ_BORB01000027.1"/>
</dbReference>
<gene>
    <name evidence="3" type="ORF">J8TS2_29340</name>
</gene>
<dbReference type="InterPro" id="IPR011067">
    <property type="entry name" value="Plasmid_toxin/cell-grow_inhib"/>
</dbReference>
<evidence type="ECO:0000256" key="2">
    <source>
        <dbReference type="ARBA" id="ARBA00022649"/>
    </source>
</evidence>